<dbReference type="EC" id="2.8.3.19" evidence="2"/>
<dbReference type="Pfam" id="PF02515">
    <property type="entry name" value="CoA_transf_3"/>
    <property type="match status" value="1"/>
</dbReference>
<dbReference type="InterPro" id="IPR044855">
    <property type="entry name" value="CoA-Trfase_III_dom3_sf"/>
</dbReference>
<sequence>MGPLAGLKVVEFPAIGPVPMCGMLLADLGATVIRLERRQPAADLGVERPLKYNLLLRNRPSISVDLKAADGARFAMELLDSADALLEGFRPGTMERMGFGPEPCLARNPRLVYGRMTGWGQTGPYAAMAGHDLNYIAMTGALNAIGRRGQPPTPPLNLVGDFGGGALYLALGVMAAVFAARGGGKGQVVDAAMVDGAASLMTPFFGMAAAGLLNPERGTNVLDSGAPYYDVYRCADGKYLSIAPIETRFRRVFFDKLGMGGDSMDGDAKAGWDALREEIAARIATRTQAQWCAVFDGTDACVAPVLSIADAPAHPHNRARGTFIDIDGVAQPAPAPRFGGTPTATPRPPEPVNSRYEQCLRGWGWSDAAISQWQGNPAVGPGA</sequence>
<reference evidence="2 3" key="1">
    <citation type="submission" date="2018-07" db="EMBL/GenBank/DDBJ databases">
        <authorList>
            <person name="Peeters C."/>
        </authorList>
    </citation>
    <scope>NUCLEOTIDE SEQUENCE [LARGE SCALE GENOMIC DNA]</scope>
    <source>
        <strain evidence="2 3">LMG 30378</strain>
    </source>
</reference>
<dbReference type="InterPro" id="IPR023606">
    <property type="entry name" value="CoA-Trfase_III_dom_1_sf"/>
</dbReference>
<evidence type="ECO:0000313" key="2">
    <source>
        <dbReference type="EMBL" id="SSW64241.1"/>
    </source>
</evidence>
<dbReference type="RefSeq" id="WP_129239619.1">
    <property type="nucleotide sequence ID" value="NZ_UFQC01000004.1"/>
</dbReference>
<protein>
    <submittedName>
        <fullName evidence="2">Acetyl-CoA:oxalate CoA-transferase</fullName>
        <ecNumber evidence="2">2.8.3.19</ecNumber>
    </submittedName>
</protein>
<dbReference type="Proteomes" id="UP000289465">
    <property type="component" value="Unassembled WGS sequence"/>
</dbReference>
<dbReference type="Gene3D" id="3.30.1540.10">
    <property type="entry name" value="formyl-coa transferase, domain 3"/>
    <property type="match status" value="1"/>
</dbReference>
<dbReference type="OrthoDB" id="5294844at2"/>
<evidence type="ECO:0000256" key="1">
    <source>
        <dbReference type="SAM" id="MobiDB-lite"/>
    </source>
</evidence>
<keyword evidence="2" id="KW-0808">Transferase</keyword>
<gene>
    <name evidence="2" type="primary">uctC_6</name>
    <name evidence="2" type="ORF">AVE30378_00940</name>
</gene>
<dbReference type="InterPro" id="IPR050509">
    <property type="entry name" value="CoA-transferase_III"/>
</dbReference>
<feature type="region of interest" description="Disordered" evidence="1">
    <location>
        <begin position="335"/>
        <end position="355"/>
    </location>
</feature>
<dbReference type="InterPro" id="IPR003673">
    <property type="entry name" value="CoA-Trfase_fam_III"/>
</dbReference>
<organism evidence="2 3">
    <name type="scientific">Achromobacter veterisilvae</name>
    <dbReference type="NCBI Taxonomy" id="2069367"/>
    <lineage>
        <taxon>Bacteria</taxon>
        <taxon>Pseudomonadati</taxon>
        <taxon>Pseudomonadota</taxon>
        <taxon>Betaproteobacteria</taxon>
        <taxon>Burkholderiales</taxon>
        <taxon>Alcaligenaceae</taxon>
        <taxon>Achromobacter</taxon>
    </lineage>
</organism>
<accession>A0A446C916</accession>
<proteinExistence type="predicted"/>
<dbReference type="AlphaFoldDB" id="A0A446C916"/>
<dbReference type="PANTHER" id="PTHR48228">
    <property type="entry name" value="SUCCINYL-COA--D-CITRAMALATE COA-TRANSFERASE"/>
    <property type="match status" value="1"/>
</dbReference>
<dbReference type="GO" id="GO:0016740">
    <property type="term" value="F:transferase activity"/>
    <property type="evidence" value="ECO:0007669"/>
    <property type="project" value="UniProtKB-KW"/>
</dbReference>
<dbReference type="PANTHER" id="PTHR48228:SF5">
    <property type="entry name" value="ALPHA-METHYLACYL-COA RACEMASE"/>
    <property type="match status" value="1"/>
</dbReference>
<name>A0A446C916_9BURK</name>
<dbReference type="SUPFAM" id="SSF89796">
    <property type="entry name" value="CoA-transferase family III (CaiB/BaiF)"/>
    <property type="match status" value="1"/>
</dbReference>
<evidence type="ECO:0000313" key="3">
    <source>
        <dbReference type="Proteomes" id="UP000289465"/>
    </source>
</evidence>
<dbReference type="EMBL" id="UFQC01000004">
    <property type="protein sequence ID" value="SSW64241.1"/>
    <property type="molecule type" value="Genomic_DNA"/>
</dbReference>
<dbReference type="Gene3D" id="3.40.50.10540">
    <property type="entry name" value="Crotonobetainyl-coa:carnitine coa-transferase, domain 1"/>
    <property type="match status" value="1"/>
</dbReference>